<dbReference type="Gene3D" id="3.50.50.60">
    <property type="entry name" value="FAD/NAD(P)-binding domain"/>
    <property type="match status" value="1"/>
</dbReference>
<dbReference type="Pfam" id="PF01266">
    <property type="entry name" value="DAO"/>
    <property type="match status" value="1"/>
</dbReference>
<dbReference type="Gene3D" id="3.30.9.10">
    <property type="entry name" value="D-Amino Acid Oxidase, subunit A, domain 2"/>
    <property type="match status" value="1"/>
</dbReference>
<feature type="compositionally biased region" description="Pro residues" evidence="1">
    <location>
        <begin position="49"/>
        <end position="62"/>
    </location>
</feature>
<keyword evidence="4" id="KW-1185">Reference proteome</keyword>
<dbReference type="InterPro" id="IPR036188">
    <property type="entry name" value="FAD/NAD-bd_sf"/>
</dbReference>
<comment type="caution">
    <text evidence="3">The sequence shown here is derived from an EMBL/GenBank/DDBJ whole genome shotgun (WGS) entry which is preliminary data.</text>
</comment>
<feature type="domain" description="FAD dependent oxidoreductase" evidence="2">
    <location>
        <begin position="80"/>
        <end position="498"/>
    </location>
</feature>
<reference evidence="3 4" key="1">
    <citation type="journal article" date="2019" name="Nat. Ecol. Evol.">
        <title>Megaphylogeny resolves global patterns of mushroom evolution.</title>
        <authorList>
            <person name="Varga T."/>
            <person name="Krizsan K."/>
            <person name="Foldi C."/>
            <person name="Dima B."/>
            <person name="Sanchez-Garcia M."/>
            <person name="Sanchez-Ramirez S."/>
            <person name="Szollosi G.J."/>
            <person name="Szarkandi J.G."/>
            <person name="Papp V."/>
            <person name="Albert L."/>
            <person name="Andreopoulos W."/>
            <person name="Angelini C."/>
            <person name="Antonin V."/>
            <person name="Barry K.W."/>
            <person name="Bougher N.L."/>
            <person name="Buchanan P."/>
            <person name="Buyck B."/>
            <person name="Bense V."/>
            <person name="Catcheside P."/>
            <person name="Chovatia M."/>
            <person name="Cooper J."/>
            <person name="Damon W."/>
            <person name="Desjardin D."/>
            <person name="Finy P."/>
            <person name="Geml J."/>
            <person name="Haridas S."/>
            <person name="Hughes K."/>
            <person name="Justo A."/>
            <person name="Karasinski D."/>
            <person name="Kautmanova I."/>
            <person name="Kiss B."/>
            <person name="Kocsube S."/>
            <person name="Kotiranta H."/>
            <person name="LaButti K.M."/>
            <person name="Lechner B.E."/>
            <person name="Liimatainen K."/>
            <person name="Lipzen A."/>
            <person name="Lukacs Z."/>
            <person name="Mihaltcheva S."/>
            <person name="Morgado L.N."/>
            <person name="Niskanen T."/>
            <person name="Noordeloos M.E."/>
            <person name="Ohm R.A."/>
            <person name="Ortiz-Santana B."/>
            <person name="Ovrebo C."/>
            <person name="Racz N."/>
            <person name="Riley R."/>
            <person name="Savchenko A."/>
            <person name="Shiryaev A."/>
            <person name="Soop K."/>
            <person name="Spirin V."/>
            <person name="Szebenyi C."/>
            <person name="Tomsovsky M."/>
            <person name="Tulloss R.E."/>
            <person name="Uehling J."/>
            <person name="Grigoriev I.V."/>
            <person name="Vagvolgyi C."/>
            <person name="Papp T."/>
            <person name="Martin F.M."/>
            <person name="Miettinen O."/>
            <person name="Hibbett D.S."/>
            <person name="Nagy L.G."/>
        </authorList>
    </citation>
    <scope>NUCLEOTIDE SEQUENCE [LARGE SCALE GENOMIC DNA]</scope>
    <source>
        <strain evidence="3 4">FP101781</strain>
    </source>
</reference>
<feature type="region of interest" description="Disordered" evidence="1">
    <location>
        <begin position="49"/>
        <end position="73"/>
    </location>
</feature>
<dbReference type="PANTHER" id="PTHR13847">
    <property type="entry name" value="SARCOSINE DEHYDROGENASE-RELATED"/>
    <property type="match status" value="1"/>
</dbReference>
<evidence type="ECO:0000313" key="3">
    <source>
        <dbReference type="EMBL" id="TEB26300.1"/>
    </source>
</evidence>
<evidence type="ECO:0000313" key="4">
    <source>
        <dbReference type="Proteomes" id="UP000298030"/>
    </source>
</evidence>
<dbReference type="EMBL" id="QPFP01000049">
    <property type="protein sequence ID" value="TEB26300.1"/>
    <property type="molecule type" value="Genomic_DNA"/>
</dbReference>
<name>A0A4Y7SWQ8_COPMI</name>
<dbReference type="SUPFAM" id="SSF51905">
    <property type="entry name" value="FAD/NAD(P)-binding domain"/>
    <property type="match status" value="1"/>
</dbReference>
<organism evidence="3 4">
    <name type="scientific">Coprinellus micaceus</name>
    <name type="common">Glistening ink-cap mushroom</name>
    <name type="synonym">Coprinus micaceus</name>
    <dbReference type="NCBI Taxonomy" id="71717"/>
    <lineage>
        <taxon>Eukaryota</taxon>
        <taxon>Fungi</taxon>
        <taxon>Dikarya</taxon>
        <taxon>Basidiomycota</taxon>
        <taxon>Agaricomycotina</taxon>
        <taxon>Agaricomycetes</taxon>
        <taxon>Agaricomycetidae</taxon>
        <taxon>Agaricales</taxon>
        <taxon>Agaricineae</taxon>
        <taxon>Psathyrellaceae</taxon>
        <taxon>Coprinellus</taxon>
    </lineage>
</organism>
<evidence type="ECO:0000256" key="1">
    <source>
        <dbReference type="SAM" id="MobiDB-lite"/>
    </source>
</evidence>
<dbReference type="STRING" id="71717.A0A4Y7SWQ8"/>
<protein>
    <submittedName>
        <fullName evidence="3">DAO-domain-containing protein</fullName>
    </submittedName>
</protein>
<dbReference type="Proteomes" id="UP000298030">
    <property type="component" value="Unassembled WGS sequence"/>
</dbReference>
<dbReference type="OrthoDB" id="429143at2759"/>
<accession>A0A4Y7SWQ8</accession>
<gene>
    <name evidence="3" type="ORF">FA13DRAFT_1756371</name>
</gene>
<sequence>MLGILLTYASPLLRYDIVVRTLLHVLRWVYWPFDDLLKRVENSPGLPVPDPTSPYWTQPPSPIAQRNSSSEGKRLPEDADIVIIGSGITGTSFARTILDHGNGNDVHGKPLRIVMLEARDACSGATGRNGGHITPVLYQDYAMAQKIIRFRLSHLEQLLQVAEEEGLSSDSQCRRVEAFDVFHDKNLFRQAKSWLEEYQEDLPEESRNYRIYETAEELEPLQLSKSTVGCLSTTAGSVHPYRLVTGILGRLLNSYQANFDLFTHTPCTDVKTSDEDDLDQYIVETPRGAIRARHIVHATNGWVSHLLPGMRGKVFPARGVMTAQIPREEKSSEEPKEAMSTTNRASWTGTRSFVFYPSTSVGVYDYLTQQLPSGGSSRSSYPSPNGELMLGGGFAHGAVADIGNADDSEWSPAVGEYVRQALGSYFSVKRNGEKEGKDEVKATWSGILGISADERPWVGRIPVSITARGRQTASGEWIAAGYTGEGMVQAWMSGKALGHMVLGVELDSWLPEVFMVTEERWRSAGFESFVCRIR</sequence>
<dbReference type="InterPro" id="IPR006076">
    <property type="entry name" value="FAD-dep_OxRdtase"/>
</dbReference>
<dbReference type="PANTHER" id="PTHR13847:SF213">
    <property type="entry name" value="DEPENDENT OXIDOREDUCTASE, PUTATIVE-RELATED"/>
    <property type="match status" value="1"/>
</dbReference>
<evidence type="ECO:0000259" key="2">
    <source>
        <dbReference type="Pfam" id="PF01266"/>
    </source>
</evidence>
<proteinExistence type="predicted"/>
<dbReference type="AlphaFoldDB" id="A0A4Y7SWQ8"/>
<dbReference type="GO" id="GO:0005737">
    <property type="term" value="C:cytoplasm"/>
    <property type="evidence" value="ECO:0007669"/>
    <property type="project" value="TreeGrafter"/>
</dbReference>